<evidence type="ECO:0000313" key="3">
    <source>
        <dbReference type="Proteomes" id="UP000078046"/>
    </source>
</evidence>
<evidence type="ECO:0000259" key="1">
    <source>
        <dbReference type="Pfam" id="PF17919"/>
    </source>
</evidence>
<proteinExistence type="predicted"/>
<reference evidence="2 3" key="1">
    <citation type="submission" date="2016-04" db="EMBL/GenBank/DDBJ databases">
        <title>The genome of Intoshia linei affirms orthonectids as highly simplified spiralians.</title>
        <authorList>
            <person name="Mikhailov K.V."/>
            <person name="Slusarev G.S."/>
            <person name="Nikitin M.A."/>
            <person name="Logacheva M.D."/>
            <person name="Penin A."/>
            <person name="Aleoshin V."/>
            <person name="Panchin Y.V."/>
        </authorList>
    </citation>
    <scope>NUCLEOTIDE SEQUENCE [LARGE SCALE GENOMIC DNA]</scope>
    <source>
        <strain evidence="2">Intl2013</strain>
        <tissue evidence="2">Whole animal</tissue>
    </source>
</reference>
<dbReference type="PANTHER" id="PTHR34072:SF52">
    <property type="entry name" value="RIBONUCLEASE H"/>
    <property type="match status" value="1"/>
</dbReference>
<name>A0A177AVE3_9BILA</name>
<dbReference type="InterPro" id="IPR043502">
    <property type="entry name" value="DNA/RNA_pol_sf"/>
</dbReference>
<gene>
    <name evidence="2" type="ORF">A3Q56_06324</name>
</gene>
<dbReference type="OrthoDB" id="6250772at2759"/>
<accession>A0A177AVE3</accession>
<dbReference type="PANTHER" id="PTHR34072">
    <property type="entry name" value="ENZYMATIC POLYPROTEIN-RELATED"/>
    <property type="match status" value="1"/>
</dbReference>
<dbReference type="InterPro" id="IPR043128">
    <property type="entry name" value="Rev_trsase/Diguanyl_cyclase"/>
</dbReference>
<dbReference type="SUPFAM" id="SSF56672">
    <property type="entry name" value="DNA/RNA polymerases"/>
    <property type="match status" value="1"/>
</dbReference>
<protein>
    <recommendedName>
        <fullName evidence="1">Reverse transcriptase/retrotransposon-derived protein RNase H-like domain-containing protein</fullName>
    </recommendedName>
</protein>
<feature type="domain" description="Reverse transcriptase/retrotransposon-derived protein RNase H-like" evidence="1">
    <location>
        <begin position="13"/>
        <end position="63"/>
    </location>
</feature>
<dbReference type="Proteomes" id="UP000078046">
    <property type="component" value="Unassembled WGS sequence"/>
</dbReference>
<dbReference type="Gene3D" id="3.30.70.270">
    <property type="match status" value="1"/>
</dbReference>
<dbReference type="InterPro" id="IPR041577">
    <property type="entry name" value="RT_RNaseH_2"/>
</dbReference>
<dbReference type="AlphaFoldDB" id="A0A177AVE3"/>
<evidence type="ECO:0000313" key="2">
    <source>
        <dbReference type="EMBL" id="OAF65949.1"/>
    </source>
</evidence>
<keyword evidence="3" id="KW-1185">Reference proteome</keyword>
<dbReference type="Pfam" id="PF17919">
    <property type="entry name" value="RT_RNaseH_2"/>
    <property type="match status" value="1"/>
</dbReference>
<dbReference type="EMBL" id="LWCA01001089">
    <property type="protein sequence ID" value="OAF65949.1"/>
    <property type="molecule type" value="Genomic_DNA"/>
</dbReference>
<organism evidence="2 3">
    <name type="scientific">Intoshia linei</name>
    <dbReference type="NCBI Taxonomy" id="1819745"/>
    <lineage>
        <taxon>Eukaryota</taxon>
        <taxon>Metazoa</taxon>
        <taxon>Spiralia</taxon>
        <taxon>Lophotrochozoa</taxon>
        <taxon>Mesozoa</taxon>
        <taxon>Orthonectida</taxon>
        <taxon>Rhopaluridae</taxon>
        <taxon>Intoshia</taxon>
    </lineage>
</organism>
<sequence>MTKLLKNNVKFHWNEEQEKSFTALKKSYQSAPLLAIPEKNLTFIIETDASNVGIRAVLLQNGRGIDELVRWVLYLDELDYELCYKPGKFNFTADVLSRSYNSTRAINLSIKSKVVIFIIVSRQKYSPNQDTGFVVNIPDSLNNNKYLNFVNTQTRLKHEYKNFLNTIRIRARNIKKVLTRRVRHVLQNSKIDEYKYIKNLENCMSARNESDCVSKNCSWVLVADTMLCEEMNNYTVGTY</sequence>
<comment type="caution">
    <text evidence="2">The sequence shown here is derived from an EMBL/GenBank/DDBJ whole genome shotgun (WGS) entry which is preliminary data.</text>
</comment>